<dbReference type="RefSeq" id="WP_207341961.1">
    <property type="nucleotide sequence ID" value="NZ_CP074405.1"/>
</dbReference>
<dbReference type="EMBL" id="CP074405">
    <property type="protein sequence ID" value="QVI63981.1"/>
    <property type="molecule type" value="Genomic_DNA"/>
</dbReference>
<evidence type="ECO:0000256" key="1">
    <source>
        <dbReference type="SAM" id="Phobius"/>
    </source>
</evidence>
<evidence type="ECO:0000313" key="2">
    <source>
        <dbReference type="EMBL" id="QVI63981.1"/>
    </source>
</evidence>
<sequence length="232" mass="25019">MSTLLKRPLPGARDTGRSAVMIPQTYQVNLLPQQYADRYALGRLKRRLALVLVAVLALAGALYGATLTQLSSAQDRAARAEQETTRLLKAQQQYAEVPVVLGELDRARGARELGMSTEILWAPYLGAIGTVMPEGVTLTNLVMDGATPQLAPAPPAHPLASETVSTIRFEARSTLMVDTAAWIDGLNSVPGFHDAWVSLANVEEFNEETVYVYSSSVAVSPLAYASRFSGED</sequence>
<proteinExistence type="predicted"/>
<keyword evidence="1" id="KW-1133">Transmembrane helix</keyword>
<keyword evidence="1" id="KW-0472">Membrane</keyword>
<keyword evidence="1" id="KW-0812">Transmembrane</keyword>
<organism evidence="2 3">
    <name type="scientific">Cellulomonas wangleii</name>
    <dbReference type="NCBI Taxonomy" id="2816956"/>
    <lineage>
        <taxon>Bacteria</taxon>
        <taxon>Bacillati</taxon>
        <taxon>Actinomycetota</taxon>
        <taxon>Actinomycetes</taxon>
        <taxon>Micrococcales</taxon>
        <taxon>Cellulomonadaceae</taxon>
        <taxon>Cellulomonas</taxon>
    </lineage>
</organism>
<reference evidence="2 3" key="1">
    <citation type="submission" date="2021-05" db="EMBL/GenBank/DDBJ databases">
        <title>Novel species in genus Cellulomonas.</title>
        <authorList>
            <person name="Zhang G."/>
        </authorList>
    </citation>
    <scope>NUCLEOTIDE SEQUENCE [LARGE SCALE GENOMIC DNA]</scope>
    <source>
        <strain evidence="3">zg-ZUI222</strain>
    </source>
</reference>
<feature type="transmembrane region" description="Helical" evidence="1">
    <location>
        <begin position="48"/>
        <end position="66"/>
    </location>
</feature>
<protein>
    <submittedName>
        <fullName evidence="2">Fimbrial assembly protein</fullName>
    </submittedName>
</protein>
<evidence type="ECO:0000313" key="3">
    <source>
        <dbReference type="Proteomes" id="UP000677804"/>
    </source>
</evidence>
<gene>
    <name evidence="2" type="ORF">KG103_09305</name>
</gene>
<dbReference type="Proteomes" id="UP000677804">
    <property type="component" value="Chromosome"/>
</dbReference>
<name>A0ABX8D9A5_9CELL</name>
<accession>A0ABX8D9A5</accession>
<keyword evidence="3" id="KW-1185">Reference proteome</keyword>